<reference evidence="2" key="1">
    <citation type="submission" date="2020-04" db="EMBL/GenBank/DDBJ databases">
        <authorList>
            <person name="Chiriac C."/>
            <person name="Salcher M."/>
            <person name="Ghai R."/>
            <person name="Kavagutti S V."/>
        </authorList>
    </citation>
    <scope>NUCLEOTIDE SEQUENCE</scope>
</reference>
<sequence length="39" mass="4559">MILTLLFPIIVVTISILYLAGWFFSSIHEYQQKVDKSDE</sequence>
<evidence type="ECO:0000256" key="1">
    <source>
        <dbReference type="SAM" id="Phobius"/>
    </source>
</evidence>
<name>A0A6J5NFH4_9CAUD</name>
<protein>
    <submittedName>
        <fullName evidence="2">Uncharacterized protein</fullName>
    </submittedName>
</protein>
<gene>
    <name evidence="2" type="ORF">UFOVP704_7</name>
</gene>
<accession>A0A6J5NFH4</accession>
<organism evidence="2">
    <name type="scientific">uncultured Caudovirales phage</name>
    <dbReference type="NCBI Taxonomy" id="2100421"/>
    <lineage>
        <taxon>Viruses</taxon>
        <taxon>Duplodnaviria</taxon>
        <taxon>Heunggongvirae</taxon>
        <taxon>Uroviricota</taxon>
        <taxon>Caudoviricetes</taxon>
        <taxon>Peduoviridae</taxon>
        <taxon>Maltschvirus</taxon>
        <taxon>Maltschvirus maltsch</taxon>
    </lineage>
</organism>
<keyword evidence="1" id="KW-0472">Membrane</keyword>
<evidence type="ECO:0000313" key="2">
    <source>
        <dbReference type="EMBL" id="CAB4158490.1"/>
    </source>
</evidence>
<proteinExistence type="predicted"/>
<feature type="transmembrane region" description="Helical" evidence="1">
    <location>
        <begin position="6"/>
        <end position="24"/>
    </location>
</feature>
<keyword evidence="1" id="KW-0812">Transmembrane</keyword>
<dbReference type="EMBL" id="LR796675">
    <property type="protein sequence ID" value="CAB4158490.1"/>
    <property type="molecule type" value="Genomic_DNA"/>
</dbReference>
<keyword evidence="1" id="KW-1133">Transmembrane helix</keyword>